<sequence>MRQALRWEVIAIAMVELLCTALVYAAMVAHGEEYAWLDGRESGEAKLLEFGLRLSFSPLTIALLSRLNRRIFDRPFPVGPIHGTFRALKAQILFGLVMAFWILLPVAIGMLLMSRLPQGPSTETIGAVLGIGAVVVGLWLILSKLLYFPMIVYEGRGSFFRAQTLLEGRRLRLAAMIVIVLLAGFAWTAAVAFVGYGPFGPLSLIVAGGALVLLYGPLDALFVGFYLNGLAREDAERTVSGGMVETVS</sequence>
<dbReference type="Proteomes" id="UP000284605">
    <property type="component" value="Unassembled WGS sequence"/>
</dbReference>
<dbReference type="AlphaFoldDB" id="A0A418WI48"/>
<dbReference type="EMBL" id="QYUK01000011">
    <property type="protein sequence ID" value="RJF89569.1"/>
    <property type="molecule type" value="Genomic_DNA"/>
</dbReference>
<keyword evidence="1" id="KW-0812">Transmembrane</keyword>
<gene>
    <name evidence="2" type="ORF">D3874_23520</name>
</gene>
<keyword evidence="1" id="KW-0472">Membrane</keyword>
<comment type="caution">
    <text evidence="2">The sequence shown here is derived from an EMBL/GenBank/DDBJ whole genome shotgun (WGS) entry which is preliminary data.</text>
</comment>
<feature type="transmembrane region" description="Helical" evidence="1">
    <location>
        <begin position="92"/>
        <end position="113"/>
    </location>
</feature>
<keyword evidence="1" id="KW-1133">Transmembrane helix</keyword>
<proteinExistence type="predicted"/>
<organism evidence="2 3">
    <name type="scientific">Oleomonas cavernae</name>
    <dbReference type="NCBI Taxonomy" id="2320859"/>
    <lineage>
        <taxon>Bacteria</taxon>
        <taxon>Pseudomonadati</taxon>
        <taxon>Pseudomonadota</taxon>
        <taxon>Alphaproteobacteria</taxon>
        <taxon>Acetobacterales</taxon>
        <taxon>Acetobacteraceae</taxon>
        <taxon>Oleomonas</taxon>
    </lineage>
</organism>
<feature type="transmembrane region" description="Helical" evidence="1">
    <location>
        <begin position="173"/>
        <end position="196"/>
    </location>
</feature>
<reference evidence="2 3" key="1">
    <citation type="submission" date="2018-09" db="EMBL/GenBank/DDBJ databases">
        <authorList>
            <person name="Zhu H."/>
        </authorList>
    </citation>
    <scope>NUCLEOTIDE SEQUENCE [LARGE SCALE GENOMIC DNA]</scope>
    <source>
        <strain evidence="2 3">K1W22B-8</strain>
    </source>
</reference>
<evidence type="ECO:0000313" key="2">
    <source>
        <dbReference type="EMBL" id="RJF89569.1"/>
    </source>
</evidence>
<feature type="transmembrane region" description="Helical" evidence="1">
    <location>
        <begin position="125"/>
        <end position="152"/>
    </location>
</feature>
<evidence type="ECO:0000313" key="3">
    <source>
        <dbReference type="Proteomes" id="UP000284605"/>
    </source>
</evidence>
<evidence type="ECO:0000256" key="1">
    <source>
        <dbReference type="SAM" id="Phobius"/>
    </source>
</evidence>
<feature type="transmembrane region" description="Helical" evidence="1">
    <location>
        <begin position="7"/>
        <end position="27"/>
    </location>
</feature>
<feature type="transmembrane region" description="Helical" evidence="1">
    <location>
        <begin position="47"/>
        <end position="64"/>
    </location>
</feature>
<name>A0A418WI48_9PROT</name>
<feature type="transmembrane region" description="Helical" evidence="1">
    <location>
        <begin position="202"/>
        <end position="227"/>
    </location>
</feature>
<protein>
    <submittedName>
        <fullName evidence="2">Uncharacterized protein</fullName>
    </submittedName>
</protein>
<keyword evidence="3" id="KW-1185">Reference proteome</keyword>
<dbReference type="RefSeq" id="WP_158596189.1">
    <property type="nucleotide sequence ID" value="NZ_QYUK01000011.1"/>
</dbReference>
<accession>A0A418WI48</accession>